<reference evidence="2" key="1">
    <citation type="submission" date="2021-02" db="EMBL/GenBank/DDBJ databases">
        <authorList>
            <person name="Nowell W R."/>
        </authorList>
    </citation>
    <scope>NUCLEOTIDE SEQUENCE</scope>
</reference>
<name>A0A8S2DCS7_9BILA</name>
<dbReference type="InterPro" id="IPR027417">
    <property type="entry name" value="P-loop_NTPase"/>
</dbReference>
<dbReference type="AlphaFoldDB" id="A0A8S2DCS7"/>
<gene>
    <name evidence="2" type="ORF">OVA965_LOCUS9961</name>
    <name evidence="3" type="ORF">TMI583_LOCUS9957</name>
</gene>
<sequence>TKAAMVTTASGVQRTLIHEVRLLVMGLTDSGKTTILKALLGSNFETTTSNVSSSDMLFKPYQTLVEVPPNDDDQYGRKFIIKACDTRGLNDPKYSDEDTFETIGALYSSDFNLINHVVVCFKLAPILPDVHNSIVNLINYLKTAGYKSENICIALTFCDALVPEKIDAYINEMKKHPVVKDLFSVASKIFIAALPEISTVRNEFRSTFEEERDIIINNLISHLTNYVEPVRIFSHEQFQEKVLRHAKKLTQEQTESQRNEIDELTKQIGAADANYQKIWEFIKEKVNEGLSSEIQQFKEQNAQHLQSMRKVQQNYALNVASEVSRLAQQNVEFSNSLKLQQEHASTIHKQVIELIKQQNTQLSRSIEKLQTGLASTKVSIELAQNNIQSLLQNLERSVQESVSSLKSEITEIKRENAQLSLSMQKLHKEVQVACISKNNSQCIIC</sequence>
<feature type="non-terminal residue" evidence="2">
    <location>
        <position position="1"/>
    </location>
</feature>
<evidence type="ECO:0000313" key="4">
    <source>
        <dbReference type="Proteomes" id="UP000677228"/>
    </source>
</evidence>
<dbReference type="EMBL" id="CAJOBA010003604">
    <property type="protein sequence ID" value="CAF3687320.1"/>
    <property type="molecule type" value="Genomic_DNA"/>
</dbReference>
<keyword evidence="1" id="KW-0175">Coiled coil</keyword>
<organism evidence="2 4">
    <name type="scientific">Didymodactylos carnosus</name>
    <dbReference type="NCBI Taxonomy" id="1234261"/>
    <lineage>
        <taxon>Eukaryota</taxon>
        <taxon>Metazoa</taxon>
        <taxon>Spiralia</taxon>
        <taxon>Gnathifera</taxon>
        <taxon>Rotifera</taxon>
        <taxon>Eurotatoria</taxon>
        <taxon>Bdelloidea</taxon>
        <taxon>Philodinida</taxon>
        <taxon>Philodinidae</taxon>
        <taxon>Didymodactylos</taxon>
    </lineage>
</organism>
<proteinExistence type="predicted"/>
<feature type="coiled-coil region" evidence="1">
    <location>
        <begin position="373"/>
        <end position="429"/>
    </location>
</feature>
<evidence type="ECO:0000313" key="2">
    <source>
        <dbReference type="EMBL" id="CAF0907742.1"/>
    </source>
</evidence>
<protein>
    <submittedName>
        <fullName evidence="2">Uncharacterized protein</fullName>
    </submittedName>
</protein>
<evidence type="ECO:0000313" key="3">
    <source>
        <dbReference type="EMBL" id="CAF3687320.1"/>
    </source>
</evidence>
<dbReference type="Proteomes" id="UP000682733">
    <property type="component" value="Unassembled WGS sequence"/>
</dbReference>
<dbReference type="EMBL" id="CAJNOK010003603">
    <property type="protein sequence ID" value="CAF0907742.1"/>
    <property type="molecule type" value="Genomic_DNA"/>
</dbReference>
<dbReference type="Proteomes" id="UP000677228">
    <property type="component" value="Unassembled WGS sequence"/>
</dbReference>
<accession>A0A8S2DCS7</accession>
<evidence type="ECO:0000256" key="1">
    <source>
        <dbReference type="SAM" id="Coils"/>
    </source>
</evidence>
<dbReference type="SUPFAM" id="SSF52540">
    <property type="entry name" value="P-loop containing nucleoside triphosphate hydrolases"/>
    <property type="match status" value="1"/>
</dbReference>
<comment type="caution">
    <text evidence="2">The sequence shown here is derived from an EMBL/GenBank/DDBJ whole genome shotgun (WGS) entry which is preliminary data.</text>
</comment>
<feature type="coiled-coil region" evidence="1">
    <location>
        <begin position="247"/>
        <end position="314"/>
    </location>
</feature>
<dbReference type="Gene3D" id="3.40.50.300">
    <property type="entry name" value="P-loop containing nucleotide triphosphate hydrolases"/>
    <property type="match status" value="1"/>
</dbReference>